<evidence type="ECO:0000313" key="2">
    <source>
        <dbReference type="Proteomes" id="UP000011713"/>
    </source>
</evidence>
<dbReference type="Proteomes" id="UP000011713">
    <property type="component" value="Unassembled WGS sequence"/>
</dbReference>
<dbReference type="HOGENOM" id="CLU_2745490_0_0_1"/>
<protein>
    <submittedName>
        <fullName evidence="1">Uncharacterized protein</fullName>
    </submittedName>
</protein>
<sequence length="71" mass="7811">MKEMAALQSTRTFKKYYGLPNIPLSAPLLQQGTGSAQIANFSYRDTCKRCRVGRLEDAGFVFSSSMADPST</sequence>
<accession>M4BQW6</accession>
<evidence type="ECO:0000313" key="1">
    <source>
        <dbReference type="EnsemblProtists" id="HpaP808805"/>
    </source>
</evidence>
<reference evidence="1" key="2">
    <citation type="submission" date="2015-06" db="UniProtKB">
        <authorList>
            <consortium name="EnsemblProtists"/>
        </authorList>
    </citation>
    <scope>IDENTIFICATION</scope>
    <source>
        <strain evidence="1">Emoy2</strain>
    </source>
</reference>
<dbReference type="InParanoid" id="M4BQW6"/>
<dbReference type="EMBL" id="JH598602">
    <property type="status" value="NOT_ANNOTATED_CDS"/>
    <property type="molecule type" value="Genomic_DNA"/>
</dbReference>
<organism evidence="1 2">
    <name type="scientific">Hyaloperonospora arabidopsidis (strain Emoy2)</name>
    <name type="common">Downy mildew agent</name>
    <name type="synonym">Peronospora arabidopsidis</name>
    <dbReference type="NCBI Taxonomy" id="559515"/>
    <lineage>
        <taxon>Eukaryota</taxon>
        <taxon>Sar</taxon>
        <taxon>Stramenopiles</taxon>
        <taxon>Oomycota</taxon>
        <taxon>Peronosporomycetes</taxon>
        <taxon>Peronosporales</taxon>
        <taxon>Peronosporaceae</taxon>
        <taxon>Hyaloperonospora</taxon>
    </lineage>
</organism>
<dbReference type="EnsemblProtists" id="HpaT808805">
    <property type="protein sequence ID" value="HpaP808805"/>
    <property type="gene ID" value="HpaG808805"/>
</dbReference>
<keyword evidence="2" id="KW-1185">Reference proteome</keyword>
<proteinExistence type="predicted"/>
<dbReference type="VEuPathDB" id="FungiDB:HpaG808805"/>
<reference evidence="2" key="1">
    <citation type="journal article" date="2010" name="Science">
        <title>Signatures of adaptation to obligate biotrophy in the Hyaloperonospora arabidopsidis genome.</title>
        <authorList>
            <person name="Baxter L."/>
            <person name="Tripathy S."/>
            <person name="Ishaque N."/>
            <person name="Boot N."/>
            <person name="Cabral A."/>
            <person name="Kemen E."/>
            <person name="Thines M."/>
            <person name="Ah-Fong A."/>
            <person name="Anderson R."/>
            <person name="Badejoko W."/>
            <person name="Bittner-Eddy P."/>
            <person name="Boore J.L."/>
            <person name="Chibucos M.C."/>
            <person name="Coates M."/>
            <person name="Dehal P."/>
            <person name="Delehaunty K."/>
            <person name="Dong S."/>
            <person name="Downton P."/>
            <person name="Dumas B."/>
            <person name="Fabro G."/>
            <person name="Fronick C."/>
            <person name="Fuerstenberg S.I."/>
            <person name="Fulton L."/>
            <person name="Gaulin E."/>
            <person name="Govers F."/>
            <person name="Hughes L."/>
            <person name="Humphray S."/>
            <person name="Jiang R.H."/>
            <person name="Judelson H."/>
            <person name="Kamoun S."/>
            <person name="Kyung K."/>
            <person name="Meijer H."/>
            <person name="Minx P."/>
            <person name="Morris P."/>
            <person name="Nelson J."/>
            <person name="Phuntumart V."/>
            <person name="Qutob D."/>
            <person name="Rehmany A."/>
            <person name="Rougon-Cardoso A."/>
            <person name="Ryden P."/>
            <person name="Torto-Alalibo T."/>
            <person name="Studholme D."/>
            <person name="Wang Y."/>
            <person name="Win J."/>
            <person name="Wood J."/>
            <person name="Clifton S.W."/>
            <person name="Rogers J."/>
            <person name="Van den Ackerveken G."/>
            <person name="Jones J.D."/>
            <person name="McDowell J.M."/>
            <person name="Beynon J."/>
            <person name="Tyler B.M."/>
        </authorList>
    </citation>
    <scope>NUCLEOTIDE SEQUENCE [LARGE SCALE GENOMIC DNA]</scope>
    <source>
        <strain evidence="2">Emoy2</strain>
    </source>
</reference>
<name>M4BQW6_HYAAE</name>
<dbReference type="AlphaFoldDB" id="M4BQW6"/>